<accession>A0A2G6EE78</accession>
<dbReference type="Gene3D" id="3.40.50.2000">
    <property type="entry name" value="Glycogen Phosphorylase B"/>
    <property type="match status" value="1"/>
</dbReference>
<dbReference type="Proteomes" id="UP000229740">
    <property type="component" value="Unassembled WGS sequence"/>
</dbReference>
<reference evidence="2 3" key="1">
    <citation type="submission" date="2017-10" db="EMBL/GenBank/DDBJ databases">
        <title>Novel microbial diversity and functional potential in the marine mammal oral microbiome.</title>
        <authorList>
            <person name="Dudek N.K."/>
            <person name="Sun C.L."/>
            <person name="Burstein D."/>
            <person name="Kantor R.S."/>
            <person name="Aliaga Goltsman D.S."/>
            <person name="Bik E.M."/>
            <person name="Thomas B.C."/>
            <person name="Banfield J.F."/>
            <person name="Relman D.A."/>
        </authorList>
    </citation>
    <scope>NUCLEOTIDE SEQUENCE [LARGE SCALE GENOMIC DNA]</scope>
    <source>
        <strain evidence="2">DOLZORAL124_49_17</strain>
    </source>
</reference>
<dbReference type="EMBL" id="PDPS01000007">
    <property type="protein sequence ID" value="PID60389.1"/>
    <property type="molecule type" value="Genomic_DNA"/>
</dbReference>
<evidence type="ECO:0000313" key="2">
    <source>
        <dbReference type="EMBL" id="PID60389.1"/>
    </source>
</evidence>
<feature type="non-terminal residue" evidence="2">
    <location>
        <position position="153"/>
    </location>
</feature>
<gene>
    <name evidence="2" type="ORF">CSB45_00240</name>
</gene>
<dbReference type="InterPro" id="IPR028098">
    <property type="entry name" value="Glyco_trans_4-like_N"/>
</dbReference>
<evidence type="ECO:0000259" key="1">
    <source>
        <dbReference type="Pfam" id="PF13439"/>
    </source>
</evidence>
<feature type="domain" description="Glycosyltransferase subfamily 4-like N-terminal" evidence="1">
    <location>
        <begin position="15"/>
        <end position="152"/>
    </location>
</feature>
<organism evidence="2 3">
    <name type="scientific">candidate division KSB3 bacterium</name>
    <dbReference type="NCBI Taxonomy" id="2044937"/>
    <lineage>
        <taxon>Bacteria</taxon>
        <taxon>candidate division KSB3</taxon>
    </lineage>
</organism>
<sequence>MNVKILHITKMKGISGSENHLFTLLSGLHKQHFTVELCILVEQVHVELLQEIKQTLALQGVTVSMLIIPKYGSIQLILKLRNYIIQERFDIVHTHLIHADIYGTLAAKLAKVPVILSSRHNDDRFRRHILLIWLNRLLAHWHTNVIVISDWVG</sequence>
<dbReference type="Pfam" id="PF13439">
    <property type="entry name" value="Glyco_transf_4"/>
    <property type="match status" value="1"/>
</dbReference>
<name>A0A2G6EE78_9BACT</name>
<evidence type="ECO:0000313" key="3">
    <source>
        <dbReference type="Proteomes" id="UP000229740"/>
    </source>
</evidence>
<dbReference type="AlphaFoldDB" id="A0A2G6EE78"/>
<protein>
    <recommendedName>
        <fullName evidence="1">Glycosyltransferase subfamily 4-like N-terminal domain-containing protein</fullName>
    </recommendedName>
</protein>
<dbReference type="SUPFAM" id="SSF53756">
    <property type="entry name" value="UDP-Glycosyltransferase/glycogen phosphorylase"/>
    <property type="match status" value="1"/>
</dbReference>
<proteinExistence type="predicted"/>
<comment type="caution">
    <text evidence="2">The sequence shown here is derived from an EMBL/GenBank/DDBJ whole genome shotgun (WGS) entry which is preliminary data.</text>
</comment>